<gene>
    <name evidence="11" type="ORF">GCM10010993_31600</name>
</gene>
<comment type="caution">
    <text evidence="11">The sequence shown here is derived from an EMBL/GenBank/DDBJ whole genome shotgun (WGS) entry which is preliminary data.</text>
</comment>
<evidence type="ECO:0000256" key="10">
    <source>
        <dbReference type="ARBA" id="ARBA00032441"/>
    </source>
</evidence>
<keyword evidence="7" id="KW-0547">Nucleotide-binding</keyword>
<keyword evidence="5" id="KW-0819">tRNA processing</keyword>
<keyword evidence="6" id="KW-0479">Metal-binding</keyword>
<evidence type="ECO:0000256" key="5">
    <source>
        <dbReference type="ARBA" id="ARBA00022694"/>
    </source>
</evidence>
<dbReference type="PANTHER" id="PTHR33540">
    <property type="entry name" value="TRNA THREONYLCARBAMOYLADENOSINE BIOSYNTHESIS PROTEIN TSAE"/>
    <property type="match status" value="1"/>
</dbReference>
<dbReference type="Gene3D" id="3.40.50.300">
    <property type="entry name" value="P-loop containing nucleotide triphosphate hydrolases"/>
    <property type="match status" value="1"/>
</dbReference>
<dbReference type="EMBL" id="BMFD01000015">
    <property type="protein sequence ID" value="GGC50745.1"/>
    <property type="molecule type" value="Genomic_DNA"/>
</dbReference>
<proteinExistence type="inferred from homology"/>
<accession>A0ABQ1N482</accession>
<evidence type="ECO:0000256" key="9">
    <source>
        <dbReference type="ARBA" id="ARBA00022842"/>
    </source>
</evidence>
<reference evidence="12" key="1">
    <citation type="journal article" date="2019" name="Int. J. Syst. Evol. Microbiol.">
        <title>The Global Catalogue of Microorganisms (GCM) 10K type strain sequencing project: providing services to taxonomists for standard genome sequencing and annotation.</title>
        <authorList>
            <consortium name="The Broad Institute Genomics Platform"/>
            <consortium name="The Broad Institute Genome Sequencing Center for Infectious Disease"/>
            <person name="Wu L."/>
            <person name="Ma J."/>
        </authorList>
    </citation>
    <scope>NUCLEOTIDE SEQUENCE [LARGE SCALE GENOMIC DNA]</scope>
    <source>
        <strain evidence="12">CGMCC 1.12479</strain>
    </source>
</reference>
<evidence type="ECO:0000313" key="12">
    <source>
        <dbReference type="Proteomes" id="UP000635885"/>
    </source>
</evidence>
<dbReference type="RefSeq" id="WP_188444075.1">
    <property type="nucleotide sequence ID" value="NZ_BMFD01000015.1"/>
</dbReference>
<comment type="similarity">
    <text evidence="2">Belongs to the TsaE family.</text>
</comment>
<dbReference type="PANTHER" id="PTHR33540:SF2">
    <property type="entry name" value="TRNA THREONYLCARBAMOYLADENOSINE BIOSYNTHESIS PROTEIN TSAE"/>
    <property type="match status" value="1"/>
</dbReference>
<dbReference type="Proteomes" id="UP000635885">
    <property type="component" value="Unassembled WGS sequence"/>
</dbReference>
<evidence type="ECO:0000313" key="11">
    <source>
        <dbReference type="EMBL" id="GGC50745.1"/>
    </source>
</evidence>
<keyword evidence="8" id="KW-0067">ATP-binding</keyword>
<evidence type="ECO:0000256" key="2">
    <source>
        <dbReference type="ARBA" id="ARBA00007599"/>
    </source>
</evidence>
<evidence type="ECO:0000256" key="4">
    <source>
        <dbReference type="ARBA" id="ARBA00022490"/>
    </source>
</evidence>
<keyword evidence="12" id="KW-1185">Reference proteome</keyword>
<dbReference type="Pfam" id="PF02367">
    <property type="entry name" value="TsaE"/>
    <property type="match status" value="1"/>
</dbReference>
<evidence type="ECO:0000256" key="6">
    <source>
        <dbReference type="ARBA" id="ARBA00022723"/>
    </source>
</evidence>
<sequence>MKKIYCNHLDDIPQVAKEVAAHCLAEKIWIFKGRMGAGKTTLIKSIAKEFGIEDLVSSPTFSIVNEYINASNDKFYHFDFYRIEDPEEVLDIGIDEYFYGGSYCWIEWAEKIPEYIPDTFMLLEIVVDNDGKREINISKIVNGKQHG</sequence>
<dbReference type="NCBIfam" id="TIGR00150">
    <property type="entry name" value="T6A_YjeE"/>
    <property type="match status" value="1"/>
</dbReference>
<evidence type="ECO:0000256" key="1">
    <source>
        <dbReference type="ARBA" id="ARBA00004496"/>
    </source>
</evidence>
<evidence type="ECO:0000256" key="3">
    <source>
        <dbReference type="ARBA" id="ARBA00019010"/>
    </source>
</evidence>
<name>A0ABQ1N482_9BACT</name>
<keyword evidence="4" id="KW-0963">Cytoplasm</keyword>
<evidence type="ECO:0000256" key="7">
    <source>
        <dbReference type="ARBA" id="ARBA00022741"/>
    </source>
</evidence>
<keyword evidence="9" id="KW-0460">Magnesium</keyword>
<dbReference type="SUPFAM" id="SSF52540">
    <property type="entry name" value="P-loop containing nucleoside triphosphate hydrolases"/>
    <property type="match status" value="1"/>
</dbReference>
<evidence type="ECO:0000256" key="8">
    <source>
        <dbReference type="ARBA" id="ARBA00022840"/>
    </source>
</evidence>
<protein>
    <recommendedName>
        <fullName evidence="3">tRNA threonylcarbamoyladenosine biosynthesis protein TsaE</fullName>
    </recommendedName>
    <alternativeName>
        <fullName evidence="10">t(6)A37 threonylcarbamoyladenosine biosynthesis protein TsaE</fullName>
    </alternativeName>
</protein>
<comment type="subcellular location">
    <subcellularLocation>
        <location evidence="1">Cytoplasm</location>
    </subcellularLocation>
</comment>
<dbReference type="InterPro" id="IPR003442">
    <property type="entry name" value="T6A_TsaE"/>
</dbReference>
<organism evidence="11 12">
    <name type="scientific">Belliella aquatica</name>
    <dbReference type="NCBI Taxonomy" id="1323734"/>
    <lineage>
        <taxon>Bacteria</taxon>
        <taxon>Pseudomonadati</taxon>
        <taxon>Bacteroidota</taxon>
        <taxon>Cytophagia</taxon>
        <taxon>Cytophagales</taxon>
        <taxon>Cyclobacteriaceae</taxon>
        <taxon>Belliella</taxon>
    </lineage>
</organism>
<dbReference type="InterPro" id="IPR027417">
    <property type="entry name" value="P-loop_NTPase"/>
</dbReference>